<dbReference type="AlphaFoldDB" id="A0A068RUH4"/>
<dbReference type="Proteomes" id="UP000027586">
    <property type="component" value="Unassembled WGS sequence"/>
</dbReference>
<feature type="chain" id="PRO_5001652696" evidence="1">
    <location>
        <begin position="18"/>
        <end position="178"/>
    </location>
</feature>
<dbReference type="OrthoDB" id="3485059at2759"/>
<evidence type="ECO:0000256" key="1">
    <source>
        <dbReference type="SAM" id="SignalP"/>
    </source>
</evidence>
<dbReference type="GO" id="GO:0005576">
    <property type="term" value="C:extracellular region"/>
    <property type="evidence" value="ECO:0007669"/>
    <property type="project" value="TreeGrafter"/>
</dbReference>
<evidence type="ECO:0000313" key="3">
    <source>
        <dbReference type="Proteomes" id="UP000027586"/>
    </source>
</evidence>
<name>A0A068RUH4_9FUNG</name>
<dbReference type="Pfam" id="PF12296">
    <property type="entry name" value="HsbA"/>
    <property type="match status" value="1"/>
</dbReference>
<dbReference type="PANTHER" id="PTHR38123:SF1">
    <property type="entry name" value="HYDROPHOBIC SURFACE BINDING PROTEIN"/>
    <property type="match status" value="1"/>
</dbReference>
<dbReference type="STRING" id="1263082.A0A068RUH4"/>
<keyword evidence="1" id="KW-0732">Signal</keyword>
<dbReference type="VEuPathDB" id="FungiDB:LCOR_05141.1"/>
<sequence>MKFTAIIALAALTAVNALTLDRRGVPECAAGLTQVQNQLDVVTSGVNNWKVSDGYAGALKVQTEETKLENNLDSAKSACTISGTVSDADADTILAQVDTLVPKVETALDSLVQKKADFDKVLLVTALVTKDIKNLKTKTDALDNALLSATPASYKDRANAYVKRINDAFAAAYTAYGI</sequence>
<dbReference type="Gene3D" id="1.20.1280.140">
    <property type="match status" value="1"/>
</dbReference>
<reference evidence="2" key="1">
    <citation type="submission" date="2013-08" db="EMBL/GenBank/DDBJ databases">
        <title>Gene expansion shapes genome architecture in the human pathogen Lichtheimia corymbifera: an evolutionary genomics analysis in the ancient terrestrial Mucorales (Mucoromycotina).</title>
        <authorList>
            <person name="Schwartze V.U."/>
            <person name="Winter S."/>
            <person name="Shelest E."/>
            <person name="Marcet-Houben M."/>
            <person name="Horn F."/>
            <person name="Wehner S."/>
            <person name="Hoffmann K."/>
            <person name="Riege K."/>
            <person name="Sammeth M."/>
            <person name="Nowrousian M."/>
            <person name="Valiante V."/>
            <person name="Linde J."/>
            <person name="Jacobsen I.D."/>
            <person name="Marz M."/>
            <person name="Brakhage A.A."/>
            <person name="Gabaldon T."/>
            <person name="Bocker S."/>
            <person name="Voigt K."/>
        </authorList>
    </citation>
    <scope>NUCLEOTIDE SEQUENCE [LARGE SCALE GENOMIC DNA]</scope>
    <source>
        <strain evidence="2">FSU 9682</strain>
    </source>
</reference>
<dbReference type="PANTHER" id="PTHR38123">
    <property type="entry name" value="CELL WALL SERINE-THREONINE-RICH GALACTOMANNOPROTEIN MP1 (AFU_ORTHOLOGUE AFUA_4G03240)"/>
    <property type="match status" value="1"/>
</dbReference>
<organism evidence="2 3">
    <name type="scientific">Lichtheimia corymbifera JMRC:FSU:9682</name>
    <dbReference type="NCBI Taxonomy" id="1263082"/>
    <lineage>
        <taxon>Eukaryota</taxon>
        <taxon>Fungi</taxon>
        <taxon>Fungi incertae sedis</taxon>
        <taxon>Mucoromycota</taxon>
        <taxon>Mucoromycotina</taxon>
        <taxon>Mucoromycetes</taxon>
        <taxon>Mucorales</taxon>
        <taxon>Lichtheimiaceae</taxon>
        <taxon>Lichtheimia</taxon>
    </lineage>
</organism>
<gene>
    <name evidence="2" type="ORF">LCOR_05141.1</name>
</gene>
<evidence type="ECO:0000313" key="2">
    <source>
        <dbReference type="EMBL" id="CDH53828.1"/>
    </source>
</evidence>
<proteinExistence type="predicted"/>
<comment type="caution">
    <text evidence="2">The sequence shown here is derived from an EMBL/GenBank/DDBJ whole genome shotgun (WGS) entry which is preliminary data.</text>
</comment>
<protein>
    <submittedName>
        <fullName evidence="2">Uncharacterized protein</fullName>
    </submittedName>
</protein>
<dbReference type="InterPro" id="IPR021054">
    <property type="entry name" value="Cell_wall_mannoprotein_1"/>
</dbReference>
<dbReference type="EMBL" id="CBTN010000019">
    <property type="protein sequence ID" value="CDH53828.1"/>
    <property type="molecule type" value="Genomic_DNA"/>
</dbReference>
<accession>A0A068RUH4</accession>
<keyword evidence="3" id="KW-1185">Reference proteome</keyword>
<feature type="signal peptide" evidence="1">
    <location>
        <begin position="1"/>
        <end position="17"/>
    </location>
</feature>